<dbReference type="Gene3D" id="3.60.15.10">
    <property type="entry name" value="Ribonuclease Z/Hydroxyacylglutathione hydrolase-like"/>
    <property type="match status" value="1"/>
</dbReference>
<dbReference type="Pfam" id="PF12706">
    <property type="entry name" value="Lactamase_B_2"/>
    <property type="match status" value="1"/>
</dbReference>
<dbReference type="AlphaFoldDB" id="A0A940MRY0"/>
<dbReference type="InterPro" id="IPR036866">
    <property type="entry name" value="RibonucZ/Hydroxyglut_hydro"/>
</dbReference>
<dbReference type="RefSeq" id="WP_209372830.1">
    <property type="nucleotide sequence ID" value="NZ_JAGIZA010000004.1"/>
</dbReference>
<dbReference type="GO" id="GO:0070290">
    <property type="term" value="F:N-acylphosphatidylethanolamine-specific phospholipase D activity"/>
    <property type="evidence" value="ECO:0007669"/>
    <property type="project" value="InterPro"/>
</dbReference>
<dbReference type="GO" id="GO:0008270">
    <property type="term" value="F:zinc ion binding"/>
    <property type="evidence" value="ECO:0007669"/>
    <property type="project" value="InterPro"/>
</dbReference>
<evidence type="ECO:0000313" key="3">
    <source>
        <dbReference type="EMBL" id="MBP0492933.1"/>
    </source>
</evidence>
<feature type="region of interest" description="Disordered" evidence="1">
    <location>
        <begin position="33"/>
        <end position="58"/>
    </location>
</feature>
<evidence type="ECO:0000256" key="1">
    <source>
        <dbReference type="SAM" id="MobiDB-lite"/>
    </source>
</evidence>
<dbReference type="GO" id="GO:0005737">
    <property type="term" value="C:cytoplasm"/>
    <property type="evidence" value="ECO:0007669"/>
    <property type="project" value="TreeGrafter"/>
</dbReference>
<feature type="domain" description="Metallo-beta-lactamase" evidence="2">
    <location>
        <begin position="80"/>
        <end position="272"/>
    </location>
</feature>
<dbReference type="Proteomes" id="UP000677537">
    <property type="component" value="Unassembled WGS sequence"/>
</dbReference>
<gene>
    <name evidence="3" type="ORF">J5Y10_09090</name>
</gene>
<dbReference type="InterPro" id="IPR024884">
    <property type="entry name" value="NAPE-PLD"/>
</dbReference>
<comment type="caution">
    <text evidence="3">The sequence shown here is derived from an EMBL/GenBank/DDBJ whole genome shotgun (WGS) entry which is preliminary data.</text>
</comment>
<evidence type="ECO:0000313" key="4">
    <source>
        <dbReference type="Proteomes" id="UP000677537"/>
    </source>
</evidence>
<dbReference type="PANTHER" id="PTHR15032:SF4">
    <property type="entry name" value="N-ACYL-PHOSPHATIDYLETHANOLAMINE-HYDROLYZING PHOSPHOLIPASE D"/>
    <property type="match status" value="1"/>
</dbReference>
<dbReference type="SUPFAM" id="SSF56281">
    <property type="entry name" value="Metallo-hydrolase/oxidoreductase"/>
    <property type="match status" value="1"/>
</dbReference>
<feature type="compositionally biased region" description="Pro residues" evidence="1">
    <location>
        <begin position="49"/>
        <end position="58"/>
    </location>
</feature>
<dbReference type="InterPro" id="IPR001279">
    <property type="entry name" value="Metallo-B-lactamas"/>
</dbReference>
<reference evidence="3" key="1">
    <citation type="submission" date="2021-03" db="EMBL/GenBank/DDBJ databases">
        <authorList>
            <person name="So Y."/>
        </authorList>
    </citation>
    <scope>NUCLEOTIDE SEQUENCE</scope>
    <source>
        <strain evidence="3">SG15</strain>
    </source>
</reference>
<name>A0A940MRY0_9PROT</name>
<proteinExistence type="predicted"/>
<dbReference type="EMBL" id="JAGIZA010000004">
    <property type="protein sequence ID" value="MBP0492933.1"/>
    <property type="molecule type" value="Genomic_DNA"/>
</dbReference>
<sequence>MREGARRGPDGRFLNPDGCVAGNPLREVWRMMREGGGTPWPRHLDDPPEAPPTEPPPGHAAITFIGHATFLIRLHGGPTLLTDPIWSERCSPFSFAGPRRARAPGLALTALPPLDAVLLSHNHYDHLDVPTLRALKPPRVITGLGNSRILTRNRLPEAEELDWWGETSVGRARITYLPARHFSARAIGDRGRSLWGGFAIQVTEGAILFAGDTAHGEHLRQIGAEAGPFAVGLIPIGAYEPKWFMRAVHMNPAEAVRAREETRTRTAVAMHFGTFKLTQEGIDEPARALAEARGAAGLAEADFIVPRFGQTLVLPLGP</sequence>
<accession>A0A940MRY0</accession>
<organism evidence="3 4">
    <name type="scientific">Roseomonas indoligenes</name>
    <dbReference type="NCBI Taxonomy" id="2820811"/>
    <lineage>
        <taxon>Bacteria</taxon>
        <taxon>Pseudomonadati</taxon>
        <taxon>Pseudomonadota</taxon>
        <taxon>Alphaproteobacteria</taxon>
        <taxon>Acetobacterales</taxon>
        <taxon>Roseomonadaceae</taxon>
        <taxon>Roseomonas</taxon>
    </lineage>
</organism>
<dbReference type="PANTHER" id="PTHR15032">
    <property type="entry name" value="N-ACYL-PHOSPHATIDYLETHANOLAMINE-HYDROLYZING PHOSPHOLIPASE D"/>
    <property type="match status" value="1"/>
</dbReference>
<protein>
    <submittedName>
        <fullName evidence="3">MBL fold metallo-hydrolase</fullName>
    </submittedName>
</protein>
<evidence type="ECO:0000259" key="2">
    <source>
        <dbReference type="Pfam" id="PF12706"/>
    </source>
</evidence>
<keyword evidence="4" id="KW-1185">Reference proteome</keyword>
<dbReference type="PIRSF" id="PIRSF038896">
    <property type="entry name" value="NAPE-PLD"/>
    <property type="match status" value="1"/>
</dbReference>